<gene>
    <name evidence="1" type="ORF">CTheo_1770</name>
</gene>
<protein>
    <submittedName>
        <fullName evidence="1">Alpha/beta hydrolase family domain-containing protein</fullName>
    </submittedName>
</protein>
<proteinExistence type="predicted"/>
<comment type="caution">
    <text evidence="1">The sequence shown here is derived from an EMBL/GenBank/DDBJ whole genome shotgun (WGS) entry which is preliminary data.</text>
</comment>
<organism evidence="1 2">
    <name type="scientific">Ceratobasidium theobromae</name>
    <dbReference type="NCBI Taxonomy" id="1582974"/>
    <lineage>
        <taxon>Eukaryota</taxon>
        <taxon>Fungi</taxon>
        <taxon>Dikarya</taxon>
        <taxon>Basidiomycota</taxon>
        <taxon>Agaricomycotina</taxon>
        <taxon>Agaricomycetes</taxon>
        <taxon>Cantharellales</taxon>
        <taxon>Ceratobasidiaceae</taxon>
        <taxon>Ceratobasidium</taxon>
    </lineage>
</organism>
<reference evidence="1 2" key="1">
    <citation type="journal article" date="2019" name="Fungal Biol. Biotechnol.">
        <title>Draft genome sequence of fastidious pathogen Ceratobasidium theobromae, which causes vascular-streak dieback in Theobroma cacao.</title>
        <authorList>
            <person name="Ali S.S."/>
            <person name="Asman A."/>
            <person name="Shao J."/>
            <person name="Firmansyah A.P."/>
            <person name="Susilo A.W."/>
            <person name="Rosmana A."/>
            <person name="McMahon P."/>
            <person name="Junaid M."/>
            <person name="Guest D."/>
            <person name="Kheng T.Y."/>
            <person name="Meinhardt L.W."/>
            <person name="Bailey B.A."/>
        </authorList>
    </citation>
    <scope>NUCLEOTIDE SEQUENCE [LARGE SCALE GENOMIC DNA]</scope>
    <source>
        <strain evidence="1 2">CT2</strain>
    </source>
</reference>
<dbReference type="OrthoDB" id="2152248at2759"/>
<evidence type="ECO:0000313" key="2">
    <source>
        <dbReference type="Proteomes" id="UP000383932"/>
    </source>
</evidence>
<dbReference type="EMBL" id="SSOP01000016">
    <property type="protein sequence ID" value="KAB5594791.1"/>
    <property type="molecule type" value="Genomic_DNA"/>
</dbReference>
<sequence>MASTVSMLIDVLPATLSASNNKTVIDKWMVAGVSLGAHAAWMAMDRGSPDFLDITTVRNTTTYVPLLSSLMTPATRDYIIKNDPISRHSNPGKSNPFMNKHVLAVAGAQDAMMPLLPTRQFINRIDVGPLGSKRLIIQEGVGHQCTREMLIHLAEFVWTLELE</sequence>
<keyword evidence="1" id="KW-0378">Hydrolase</keyword>
<dbReference type="AlphaFoldDB" id="A0A5N5QT92"/>
<keyword evidence="2" id="KW-1185">Reference proteome</keyword>
<dbReference type="SUPFAM" id="SSF53474">
    <property type="entry name" value="alpha/beta-Hydrolases"/>
    <property type="match status" value="1"/>
</dbReference>
<name>A0A5N5QT92_9AGAM</name>
<dbReference type="Gene3D" id="3.40.50.1820">
    <property type="entry name" value="alpha/beta hydrolase"/>
    <property type="match status" value="1"/>
</dbReference>
<dbReference type="Proteomes" id="UP000383932">
    <property type="component" value="Unassembled WGS sequence"/>
</dbReference>
<evidence type="ECO:0000313" key="1">
    <source>
        <dbReference type="EMBL" id="KAB5594791.1"/>
    </source>
</evidence>
<dbReference type="InterPro" id="IPR029058">
    <property type="entry name" value="AB_hydrolase_fold"/>
</dbReference>
<dbReference type="GO" id="GO:0016787">
    <property type="term" value="F:hydrolase activity"/>
    <property type="evidence" value="ECO:0007669"/>
    <property type="project" value="UniProtKB-KW"/>
</dbReference>
<accession>A0A5N5QT92</accession>